<dbReference type="Proteomes" id="UP000673691">
    <property type="component" value="Unassembled WGS sequence"/>
</dbReference>
<dbReference type="InterPro" id="IPR011009">
    <property type="entry name" value="Kinase-like_dom_sf"/>
</dbReference>
<feature type="non-terminal residue" evidence="1">
    <location>
        <position position="1"/>
    </location>
</feature>
<dbReference type="SUPFAM" id="SSF56112">
    <property type="entry name" value="Protein kinase-like (PK-like)"/>
    <property type="match status" value="1"/>
</dbReference>
<reference evidence="1 2" key="1">
    <citation type="journal article" name="Sci. Rep.">
        <title>Genome-scale phylogenetic analyses confirm Olpidium as the closest living zoosporic fungus to the non-flagellated, terrestrial fungi.</title>
        <authorList>
            <person name="Chang Y."/>
            <person name="Rochon D."/>
            <person name="Sekimoto S."/>
            <person name="Wang Y."/>
            <person name="Chovatia M."/>
            <person name="Sandor L."/>
            <person name="Salamov A."/>
            <person name="Grigoriev I.V."/>
            <person name="Stajich J.E."/>
            <person name="Spatafora J.W."/>
        </authorList>
    </citation>
    <scope>NUCLEOTIDE SEQUENCE [LARGE SCALE GENOMIC DNA]</scope>
    <source>
        <strain evidence="1">S191</strain>
    </source>
</reference>
<comment type="caution">
    <text evidence="1">The sequence shown here is derived from an EMBL/GenBank/DDBJ whole genome shotgun (WGS) entry which is preliminary data.</text>
</comment>
<organism evidence="1 2">
    <name type="scientific">Olpidium bornovanus</name>
    <dbReference type="NCBI Taxonomy" id="278681"/>
    <lineage>
        <taxon>Eukaryota</taxon>
        <taxon>Fungi</taxon>
        <taxon>Fungi incertae sedis</taxon>
        <taxon>Olpidiomycota</taxon>
        <taxon>Olpidiomycotina</taxon>
        <taxon>Olpidiomycetes</taxon>
        <taxon>Olpidiales</taxon>
        <taxon>Olpidiaceae</taxon>
        <taxon>Olpidium</taxon>
    </lineage>
</organism>
<proteinExistence type="predicted"/>
<gene>
    <name evidence="1" type="ORF">BJ554DRAFT_259</name>
</gene>
<keyword evidence="2" id="KW-1185">Reference proteome</keyword>
<dbReference type="EMBL" id="JAEFCI010000812">
    <property type="protein sequence ID" value="KAG5463317.1"/>
    <property type="molecule type" value="Genomic_DNA"/>
</dbReference>
<dbReference type="InterPro" id="IPR050235">
    <property type="entry name" value="CK1_Ser-Thr_kinase"/>
</dbReference>
<evidence type="ECO:0008006" key="3">
    <source>
        <dbReference type="Google" id="ProtNLM"/>
    </source>
</evidence>
<evidence type="ECO:0000313" key="2">
    <source>
        <dbReference type="Proteomes" id="UP000673691"/>
    </source>
</evidence>
<dbReference type="AlphaFoldDB" id="A0A8H8A1I6"/>
<dbReference type="PANTHER" id="PTHR11909">
    <property type="entry name" value="CASEIN KINASE-RELATED"/>
    <property type="match status" value="1"/>
</dbReference>
<dbReference type="Gene3D" id="3.30.200.20">
    <property type="entry name" value="Phosphorylase Kinase, domain 1"/>
    <property type="match status" value="1"/>
</dbReference>
<protein>
    <recommendedName>
        <fullName evidence="3">Protein kinase domain-containing protein</fullName>
    </recommendedName>
</protein>
<accession>A0A8H8A1I6</accession>
<dbReference type="OrthoDB" id="5800476at2759"/>
<evidence type="ECO:0000313" key="1">
    <source>
        <dbReference type="EMBL" id="KAG5463317.1"/>
    </source>
</evidence>
<sequence>GGKKNAADAAFVANKGTNLETGETVAVKVEPTRTGHPQLLYESTVLQALRGSLGVPAVRWCGRQALAEHFKCDNGADFEYNIMVVDLLGPSLEDLFHMCGKRFSPRTVLALALQMVRCRFSRRSLSPRHILVRRGMREHEERLITRHAPFFNGWECASRRNA</sequence>
<name>A0A8H8A1I6_9FUNG</name>